<reference evidence="5 6" key="1">
    <citation type="submission" date="2021-03" db="EMBL/GenBank/DDBJ databases">
        <title>Novel species identification of genus Shewanella.</title>
        <authorList>
            <person name="Liu G."/>
            <person name="Zhang Q."/>
        </authorList>
    </citation>
    <scope>NUCLEOTIDE SEQUENCE [LARGE SCALE GENOMIC DNA]</scope>
    <source>
        <strain evidence="5 6">FJAT-51800</strain>
    </source>
</reference>
<dbReference type="Proteomes" id="UP000662770">
    <property type="component" value="Chromosome"/>
</dbReference>
<dbReference type="PANTHER" id="PTHR32089:SF112">
    <property type="entry name" value="LYSOZYME-LIKE PROTEIN-RELATED"/>
    <property type="match status" value="1"/>
</dbReference>
<evidence type="ECO:0000313" key="5">
    <source>
        <dbReference type="EMBL" id="QSX33196.1"/>
    </source>
</evidence>
<gene>
    <name evidence="5" type="ORF">JYB87_15945</name>
</gene>
<dbReference type="PANTHER" id="PTHR32089">
    <property type="entry name" value="METHYL-ACCEPTING CHEMOTAXIS PROTEIN MCPB"/>
    <property type="match status" value="1"/>
</dbReference>
<proteinExistence type="predicted"/>
<evidence type="ECO:0000313" key="6">
    <source>
        <dbReference type="Proteomes" id="UP000662770"/>
    </source>
</evidence>
<dbReference type="InterPro" id="IPR004089">
    <property type="entry name" value="MCPsignal_dom"/>
</dbReference>
<evidence type="ECO:0000259" key="4">
    <source>
        <dbReference type="PROSITE" id="PS50111"/>
    </source>
</evidence>
<protein>
    <recommendedName>
        <fullName evidence="4">Methyl-accepting transducer domain-containing protein</fullName>
    </recommendedName>
</protein>
<sequence>MTVTAPLILVGIALAGFGLTGSEWIAFAIAAAIGATISSWAIQRIIHLSNNLDLADPANQSQSNTAISAELPLVSLLEKTLPIWQGHINYADKQSATAVAGLSTMFGQLAERLSHAAALNSNNSDVHIVDVIRSSSNSLAEAVSALRETQATRAAMLDQMRHLETYTTELSAMAAGVVVIAKNTNLLALNAAIEAARAGESGRGFSVVADEVRSLSIRSQETASKMTEKVTLVNEAIESTFSTAQHAMDVENEQLQHTEKCIDAVISHFTDVVQTMEQQSNALLEDAEQVRHSISGVIMELQFQDRVSQVLQTIDSNLDDLHHMVGQFKDAPAQVLEDFNVDVWLDNMKQRYTMIEQHHIHSGGNTDVQEDDGVTFF</sequence>
<keyword evidence="6" id="KW-1185">Reference proteome</keyword>
<evidence type="ECO:0000256" key="1">
    <source>
        <dbReference type="ARBA" id="ARBA00004370"/>
    </source>
</evidence>
<dbReference type="EMBL" id="CP071503">
    <property type="protein sequence ID" value="QSX33196.1"/>
    <property type="molecule type" value="Genomic_DNA"/>
</dbReference>
<accession>A0ABX7QNZ1</accession>
<dbReference type="PROSITE" id="PS50111">
    <property type="entry name" value="CHEMOTAXIS_TRANSDUC_2"/>
    <property type="match status" value="1"/>
</dbReference>
<comment type="subcellular location">
    <subcellularLocation>
        <location evidence="1">Membrane</location>
    </subcellularLocation>
</comment>
<name>A0ABX7QNZ1_9GAMM</name>
<organism evidence="5 6">
    <name type="scientific">Shewanella avicenniae</name>
    <dbReference type="NCBI Taxonomy" id="2814294"/>
    <lineage>
        <taxon>Bacteria</taxon>
        <taxon>Pseudomonadati</taxon>
        <taxon>Pseudomonadota</taxon>
        <taxon>Gammaproteobacteria</taxon>
        <taxon>Alteromonadales</taxon>
        <taxon>Shewanellaceae</taxon>
        <taxon>Shewanella</taxon>
    </lineage>
</organism>
<evidence type="ECO:0000256" key="3">
    <source>
        <dbReference type="PROSITE-ProRule" id="PRU00284"/>
    </source>
</evidence>
<dbReference type="SUPFAM" id="SSF58104">
    <property type="entry name" value="Methyl-accepting chemotaxis protein (MCP) signaling domain"/>
    <property type="match status" value="1"/>
</dbReference>
<dbReference type="Pfam" id="PF00015">
    <property type="entry name" value="MCPsignal"/>
    <property type="match status" value="1"/>
</dbReference>
<dbReference type="RefSeq" id="WP_207354432.1">
    <property type="nucleotide sequence ID" value="NZ_CP071503.1"/>
</dbReference>
<dbReference type="SMART" id="SM00283">
    <property type="entry name" value="MA"/>
    <property type="match status" value="1"/>
</dbReference>
<keyword evidence="2 3" id="KW-0807">Transducer</keyword>
<dbReference type="Gene3D" id="1.10.287.950">
    <property type="entry name" value="Methyl-accepting chemotaxis protein"/>
    <property type="match status" value="1"/>
</dbReference>
<evidence type="ECO:0000256" key="2">
    <source>
        <dbReference type="ARBA" id="ARBA00023224"/>
    </source>
</evidence>
<feature type="domain" description="Methyl-accepting transducer" evidence="4">
    <location>
        <begin position="93"/>
        <end position="300"/>
    </location>
</feature>